<name>A0A1G5PUZ7_9RHOB</name>
<dbReference type="EMBL" id="FMWG01000002">
    <property type="protein sequence ID" value="SCZ53252.1"/>
    <property type="molecule type" value="Genomic_DNA"/>
</dbReference>
<dbReference type="PANTHER" id="PTHR36302:SF1">
    <property type="entry name" value="COPPER CHAPERONE PCU(A)C"/>
    <property type="match status" value="1"/>
</dbReference>
<dbReference type="OrthoDB" id="9796962at2"/>
<protein>
    <recommendedName>
        <fullName evidence="5">Copper(I)-binding protein</fullName>
    </recommendedName>
</protein>
<dbReference type="AlphaFoldDB" id="A0A1G5PUZ7"/>
<dbReference type="InterPro" id="IPR007410">
    <property type="entry name" value="LpqE-like"/>
</dbReference>
<feature type="region of interest" description="Disordered" evidence="1">
    <location>
        <begin position="150"/>
        <end position="174"/>
    </location>
</feature>
<dbReference type="SUPFAM" id="SSF110087">
    <property type="entry name" value="DR1885-like metal-binding protein"/>
    <property type="match status" value="1"/>
</dbReference>
<organism evidence="3 4">
    <name type="scientific">Epibacterium ulvae</name>
    <dbReference type="NCBI Taxonomy" id="1156985"/>
    <lineage>
        <taxon>Bacteria</taxon>
        <taxon>Pseudomonadati</taxon>
        <taxon>Pseudomonadota</taxon>
        <taxon>Alphaproteobacteria</taxon>
        <taxon>Rhodobacterales</taxon>
        <taxon>Roseobacteraceae</taxon>
        <taxon>Epibacterium</taxon>
    </lineage>
</organism>
<dbReference type="RefSeq" id="WP_090216049.1">
    <property type="nucleotide sequence ID" value="NZ_FMWG01000002.1"/>
</dbReference>
<dbReference type="InterPro" id="IPR058248">
    <property type="entry name" value="Lxx211020-like"/>
</dbReference>
<dbReference type="STRING" id="1156985.SAMN04488118_102111"/>
<keyword evidence="4" id="KW-1185">Reference proteome</keyword>
<evidence type="ECO:0000256" key="2">
    <source>
        <dbReference type="SAM" id="SignalP"/>
    </source>
</evidence>
<dbReference type="Gene3D" id="2.60.40.1890">
    <property type="entry name" value="PCu(A)C copper chaperone"/>
    <property type="match status" value="1"/>
</dbReference>
<proteinExistence type="predicted"/>
<evidence type="ECO:0000256" key="1">
    <source>
        <dbReference type="SAM" id="MobiDB-lite"/>
    </source>
</evidence>
<evidence type="ECO:0000313" key="4">
    <source>
        <dbReference type="Proteomes" id="UP000198767"/>
    </source>
</evidence>
<dbReference type="InterPro" id="IPR036182">
    <property type="entry name" value="PCuAC_sf"/>
</dbReference>
<reference evidence="3 4" key="1">
    <citation type="submission" date="2016-10" db="EMBL/GenBank/DDBJ databases">
        <authorList>
            <person name="de Groot N.N."/>
        </authorList>
    </citation>
    <scope>NUCLEOTIDE SEQUENCE [LARGE SCALE GENOMIC DNA]</scope>
    <source>
        <strain evidence="3 4">U95</strain>
    </source>
</reference>
<evidence type="ECO:0008006" key="5">
    <source>
        <dbReference type="Google" id="ProtNLM"/>
    </source>
</evidence>
<gene>
    <name evidence="3" type="ORF">SAMN04488118_102111</name>
</gene>
<feature type="compositionally biased region" description="Basic and acidic residues" evidence="1">
    <location>
        <begin position="160"/>
        <end position="174"/>
    </location>
</feature>
<dbReference type="Proteomes" id="UP000198767">
    <property type="component" value="Unassembled WGS sequence"/>
</dbReference>
<keyword evidence="2" id="KW-0732">Signal</keyword>
<feature type="chain" id="PRO_5011602617" description="Copper(I)-binding protein" evidence="2">
    <location>
        <begin position="23"/>
        <end position="174"/>
    </location>
</feature>
<dbReference type="Pfam" id="PF04314">
    <property type="entry name" value="PCuAC"/>
    <property type="match status" value="1"/>
</dbReference>
<sequence>MSLKTLLLAVTAAIAFSTASFADHKSVEIEDAYARVSSPSAKTGAAFLHITNHTEVDDRLIGVKSDVAARVELHTHEAGDNGVMRMIHVEEGFDLPAGSEHVLKRGGDHVMLMGLNRSLAHGDVVPVTLVFEKAGEMTVDIKVDLERKAQHGAGHTHGHGHSDGNVEHDHSKHH</sequence>
<accession>A0A1G5PUZ7</accession>
<evidence type="ECO:0000313" key="3">
    <source>
        <dbReference type="EMBL" id="SCZ53252.1"/>
    </source>
</evidence>
<dbReference type="PANTHER" id="PTHR36302">
    <property type="entry name" value="BLR7088 PROTEIN"/>
    <property type="match status" value="1"/>
</dbReference>
<feature type="signal peptide" evidence="2">
    <location>
        <begin position="1"/>
        <end position="22"/>
    </location>
</feature>